<feature type="region of interest" description="Disordered" evidence="6">
    <location>
        <begin position="1"/>
        <end position="22"/>
    </location>
</feature>
<comment type="subcellular location">
    <subcellularLocation>
        <location evidence="1">Membrane</location>
    </subcellularLocation>
</comment>
<keyword evidence="3" id="KW-0677">Repeat</keyword>
<evidence type="ECO:0000256" key="4">
    <source>
        <dbReference type="ARBA" id="ARBA00022989"/>
    </source>
</evidence>
<dbReference type="InterPro" id="IPR001611">
    <property type="entry name" value="Leu-rich_rpt"/>
</dbReference>
<accession>A0A7S3V4Z2</accession>
<dbReference type="EMBL" id="HBIO01003130">
    <property type="protein sequence ID" value="CAE0457284.1"/>
    <property type="molecule type" value="Transcribed_RNA"/>
</dbReference>
<dbReference type="PANTHER" id="PTHR48057">
    <property type="entry name" value="LEUCINE-RICH REPEAT SERINE/THREONINE-PROTEIN KINASE 1"/>
    <property type="match status" value="1"/>
</dbReference>
<dbReference type="SUPFAM" id="SSF52058">
    <property type="entry name" value="L domain-like"/>
    <property type="match status" value="1"/>
</dbReference>
<evidence type="ECO:0008006" key="9">
    <source>
        <dbReference type="Google" id="ProtNLM"/>
    </source>
</evidence>
<organism evidence="8">
    <name type="scientific">Chaetoceros debilis</name>
    <dbReference type="NCBI Taxonomy" id="122233"/>
    <lineage>
        <taxon>Eukaryota</taxon>
        <taxon>Sar</taxon>
        <taxon>Stramenopiles</taxon>
        <taxon>Ochrophyta</taxon>
        <taxon>Bacillariophyta</taxon>
        <taxon>Coscinodiscophyceae</taxon>
        <taxon>Chaetocerotophycidae</taxon>
        <taxon>Chaetocerotales</taxon>
        <taxon>Chaetocerotaceae</taxon>
        <taxon>Chaetoceros</taxon>
    </lineage>
</organism>
<feature type="region of interest" description="Disordered" evidence="6">
    <location>
        <begin position="155"/>
        <end position="175"/>
    </location>
</feature>
<evidence type="ECO:0000256" key="3">
    <source>
        <dbReference type="ARBA" id="ARBA00022737"/>
    </source>
</evidence>
<gene>
    <name evidence="8" type="ORF">CDEB00056_LOCUS2125</name>
</gene>
<dbReference type="GO" id="GO:0016020">
    <property type="term" value="C:membrane"/>
    <property type="evidence" value="ECO:0007669"/>
    <property type="project" value="UniProtKB-SubCell"/>
</dbReference>
<dbReference type="Pfam" id="PF13855">
    <property type="entry name" value="LRR_8"/>
    <property type="match status" value="1"/>
</dbReference>
<protein>
    <recommendedName>
        <fullName evidence="9">Leucine-rich repeat-containing N-terminal plant-type domain-containing protein</fullName>
    </recommendedName>
</protein>
<name>A0A7S3V4Z2_9STRA</name>
<evidence type="ECO:0000256" key="7">
    <source>
        <dbReference type="SAM" id="Phobius"/>
    </source>
</evidence>
<dbReference type="FunFam" id="3.80.10.10:FF:000129">
    <property type="entry name" value="Leucine-rich repeat receptor-like kinase"/>
    <property type="match status" value="1"/>
</dbReference>
<keyword evidence="2 7" id="KW-0812">Transmembrane</keyword>
<evidence type="ECO:0000256" key="2">
    <source>
        <dbReference type="ARBA" id="ARBA00022692"/>
    </source>
</evidence>
<feature type="transmembrane region" description="Helical" evidence="7">
    <location>
        <begin position="194"/>
        <end position="212"/>
    </location>
</feature>
<evidence type="ECO:0000256" key="5">
    <source>
        <dbReference type="ARBA" id="ARBA00023136"/>
    </source>
</evidence>
<evidence type="ECO:0000256" key="1">
    <source>
        <dbReference type="ARBA" id="ARBA00004370"/>
    </source>
</evidence>
<proteinExistence type="predicted"/>
<reference evidence="8" key="1">
    <citation type="submission" date="2021-01" db="EMBL/GenBank/DDBJ databases">
        <authorList>
            <person name="Corre E."/>
            <person name="Pelletier E."/>
            <person name="Niang G."/>
            <person name="Scheremetjew M."/>
            <person name="Finn R."/>
            <person name="Kale V."/>
            <person name="Holt S."/>
            <person name="Cochrane G."/>
            <person name="Meng A."/>
            <person name="Brown T."/>
            <person name="Cohen L."/>
        </authorList>
    </citation>
    <scope>NUCLEOTIDE SEQUENCE</scope>
    <source>
        <strain evidence="8">MM31A-1</strain>
    </source>
</reference>
<dbReference type="InterPro" id="IPR032675">
    <property type="entry name" value="LRR_dom_sf"/>
</dbReference>
<dbReference type="Gene3D" id="3.80.10.10">
    <property type="entry name" value="Ribonuclease Inhibitor"/>
    <property type="match status" value="1"/>
</dbReference>
<keyword evidence="4 7" id="KW-1133">Transmembrane helix</keyword>
<keyword evidence="5 7" id="KW-0472">Membrane</keyword>
<feature type="compositionally biased region" description="Polar residues" evidence="6">
    <location>
        <begin position="1"/>
        <end position="10"/>
    </location>
</feature>
<evidence type="ECO:0000313" key="8">
    <source>
        <dbReference type="EMBL" id="CAE0457284.1"/>
    </source>
</evidence>
<sequence>MVKTPTTSKSEVLVASDSRASTADTMSDFELLNYDEEEERSPADTLSASAALRNRREERERRLAEIETTFQHVVEESQTKEDGIFCSVFLEDGDVHNQAVIGKMQTKIKENDTMLNRVAETLSIKKKDPQFPFRPSPTGVADFDDKLPGFFPPDEYESSHSHLSQNGRYNDNRGSSTGVVMSKLREFDMRAKKYRIAVMLVLFACVIVTLMVTNLDTSDTAEEAYSSGTAVDSLVWKKFDIIRKNLVKQGVDNGPLKSSSSPQYSAVMQLAEEVAEGYLNIGSIEDGTSTVKFEVGADGQIQNVNKVYIEQRDLLERYSILTFYRITQNSSSDSWTKSMNWGQKDVGICDGWFGITCGNVILGSDVKAVKSITLDGNSLEGFLPEELAYLYSLEILHLDDNELQGGVPKSLGQLKALKSLDLSKNKLSGEFPDEICILKKEPYNLQDVVISCSDIECSCCDCV</sequence>
<dbReference type="AlphaFoldDB" id="A0A7S3V4Z2"/>
<evidence type="ECO:0000256" key="6">
    <source>
        <dbReference type="SAM" id="MobiDB-lite"/>
    </source>
</evidence>
<feature type="compositionally biased region" description="Polar residues" evidence="6">
    <location>
        <begin position="161"/>
        <end position="175"/>
    </location>
</feature>
<dbReference type="InterPro" id="IPR052595">
    <property type="entry name" value="LRRC69/RLP"/>
</dbReference>